<keyword evidence="4 5" id="KW-0012">Acyltransferase</keyword>
<evidence type="ECO:0000256" key="4">
    <source>
        <dbReference type="ARBA" id="ARBA00023315"/>
    </source>
</evidence>
<dbReference type="InterPro" id="IPR001451">
    <property type="entry name" value="Hexapep"/>
</dbReference>
<comment type="similarity">
    <text evidence="1">Belongs to the transferase hexapeptide repeat family.</text>
</comment>
<evidence type="ECO:0000256" key="3">
    <source>
        <dbReference type="ARBA" id="ARBA00022737"/>
    </source>
</evidence>
<dbReference type="Pfam" id="PF00132">
    <property type="entry name" value="Hexapep"/>
    <property type="match status" value="1"/>
</dbReference>
<dbReference type="SUPFAM" id="SSF51161">
    <property type="entry name" value="Trimeric LpxA-like enzymes"/>
    <property type="match status" value="1"/>
</dbReference>
<dbReference type="InterPro" id="IPR011004">
    <property type="entry name" value="Trimer_LpxA-like_sf"/>
</dbReference>
<organism evidence="5">
    <name type="scientific">Paraprevotella clara</name>
    <dbReference type="NCBI Taxonomy" id="454154"/>
    <lineage>
        <taxon>Bacteria</taxon>
        <taxon>Pseudomonadati</taxon>
        <taxon>Bacteroidota</taxon>
        <taxon>Bacteroidia</taxon>
        <taxon>Bacteroidales</taxon>
        <taxon>Prevotellaceae</taxon>
        <taxon>Paraprevotella</taxon>
    </lineage>
</organism>
<reference evidence="5" key="1">
    <citation type="submission" date="2019-11" db="EMBL/GenBank/DDBJ databases">
        <authorList>
            <person name="Feng L."/>
        </authorList>
    </citation>
    <scope>NUCLEOTIDE SEQUENCE</scope>
    <source>
        <strain evidence="5">PclaraLFYP37</strain>
    </source>
</reference>
<gene>
    <name evidence="5" type="ORF">PCLFYP37_03215</name>
</gene>
<keyword evidence="3" id="KW-0677">Repeat</keyword>
<accession>A0A6N3FJ04</accession>
<dbReference type="PANTHER" id="PTHR23416:SF23">
    <property type="entry name" value="ACETYLTRANSFERASE C18B11.09C-RELATED"/>
    <property type="match status" value="1"/>
</dbReference>
<dbReference type="InterPro" id="IPR018357">
    <property type="entry name" value="Hexapep_transf_CS"/>
</dbReference>
<dbReference type="PROSITE" id="PS00101">
    <property type="entry name" value="HEXAPEP_TRANSFERASES"/>
    <property type="match status" value="1"/>
</dbReference>
<evidence type="ECO:0000256" key="2">
    <source>
        <dbReference type="ARBA" id="ARBA00022679"/>
    </source>
</evidence>
<keyword evidence="2 5" id="KW-0808">Transferase</keyword>
<evidence type="ECO:0000313" key="5">
    <source>
        <dbReference type="EMBL" id="VYU52042.1"/>
    </source>
</evidence>
<protein>
    <submittedName>
        <fullName evidence="5">Acetyltransferase</fullName>
        <ecNumber evidence="5">2.3.1.-</ecNumber>
    </submittedName>
</protein>
<dbReference type="InterPro" id="IPR051159">
    <property type="entry name" value="Hexapeptide_acetyltransf"/>
</dbReference>
<dbReference type="AlphaFoldDB" id="A0A6N3FJ04"/>
<sequence length="192" mass="20935">MTLERFQQMIAAGKPLAGEEMITFMREQSDATRRLLFDLNGSYHSPEEIVALFSRITDNKVDDSFRLFPPFYTDFGKNIHLGKNVFINSCCQFQDQGGIFIGDGALIGHSVVMATLNHGFAPDDRQNLYHSPIHIGKGVWIGAHATILAGVTIGDHAIVAAGAVVNKDVPARAIVGGVPAKVIKYIDRAIDL</sequence>
<evidence type="ECO:0000256" key="1">
    <source>
        <dbReference type="ARBA" id="ARBA00007274"/>
    </source>
</evidence>
<dbReference type="Gene3D" id="2.160.10.10">
    <property type="entry name" value="Hexapeptide repeat proteins"/>
    <property type="match status" value="1"/>
</dbReference>
<dbReference type="RefSeq" id="WP_412442495.1">
    <property type="nucleotide sequence ID" value="NZ_CACRUT010000020.1"/>
</dbReference>
<dbReference type="EC" id="2.3.1.-" evidence="5"/>
<dbReference type="PANTHER" id="PTHR23416">
    <property type="entry name" value="SIALIC ACID SYNTHASE-RELATED"/>
    <property type="match status" value="1"/>
</dbReference>
<proteinExistence type="inferred from homology"/>
<dbReference type="GO" id="GO:0008374">
    <property type="term" value="F:O-acyltransferase activity"/>
    <property type="evidence" value="ECO:0007669"/>
    <property type="project" value="TreeGrafter"/>
</dbReference>
<name>A0A6N3FJ04_9BACT</name>
<dbReference type="EMBL" id="CACRUT010000020">
    <property type="protein sequence ID" value="VYU52042.1"/>
    <property type="molecule type" value="Genomic_DNA"/>
</dbReference>